<dbReference type="PANTHER" id="PTHR30383:SF5">
    <property type="entry name" value="SGNH HYDROLASE-TYPE ESTERASE DOMAIN-CONTAINING PROTEIN"/>
    <property type="match status" value="1"/>
</dbReference>
<name>A0A0J1BFE3_RHOIS</name>
<dbReference type="PANTHER" id="PTHR30383">
    <property type="entry name" value="THIOESTERASE 1/PROTEASE 1/LYSOPHOSPHOLIPASE L1"/>
    <property type="match status" value="1"/>
</dbReference>
<evidence type="ECO:0000259" key="1">
    <source>
        <dbReference type="Pfam" id="PF13472"/>
    </source>
</evidence>
<evidence type="ECO:0000313" key="3">
    <source>
        <dbReference type="Proteomes" id="UP000036367"/>
    </source>
</evidence>
<dbReference type="STRING" id="595434.RISK_002761"/>
<dbReference type="Proteomes" id="UP000036367">
    <property type="component" value="Unassembled WGS sequence"/>
</dbReference>
<evidence type="ECO:0000313" key="2">
    <source>
        <dbReference type="EMBL" id="KLU05270.1"/>
    </source>
</evidence>
<comment type="caution">
    <text evidence="2">The sequence shown here is derived from an EMBL/GenBank/DDBJ whole genome shotgun (WGS) entry which is preliminary data.</text>
</comment>
<dbReference type="EMBL" id="LECT01000021">
    <property type="protein sequence ID" value="KLU05270.1"/>
    <property type="molecule type" value="Genomic_DNA"/>
</dbReference>
<dbReference type="AlphaFoldDB" id="A0A0J1BFE3"/>
<organism evidence="2 3">
    <name type="scientific">Rhodopirellula islandica</name>
    <dbReference type="NCBI Taxonomy" id="595434"/>
    <lineage>
        <taxon>Bacteria</taxon>
        <taxon>Pseudomonadati</taxon>
        <taxon>Planctomycetota</taxon>
        <taxon>Planctomycetia</taxon>
        <taxon>Pirellulales</taxon>
        <taxon>Pirellulaceae</taxon>
        <taxon>Rhodopirellula</taxon>
    </lineage>
</organism>
<dbReference type="GO" id="GO:0004622">
    <property type="term" value="F:phosphatidylcholine lysophospholipase activity"/>
    <property type="evidence" value="ECO:0007669"/>
    <property type="project" value="TreeGrafter"/>
</dbReference>
<dbReference type="CDD" id="cd00229">
    <property type="entry name" value="SGNH_hydrolase"/>
    <property type="match status" value="1"/>
</dbReference>
<dbReference type="InterPro" id="IPR013830">
    <property type="entry name" value="SGNH_hydro"/>
</dbReference>
<proteinExistence type="predicted"/>
<dbReference type="Gene3D" id="3.40.50.1110">
    <property type="entry name" value="SGNH hydrolase"/>
    <property type="match status" value="1"/>
</dbReference>
<dbReference type="SUPFAM" id="SSF52266">
    <property type="entry name" value="SGNH hydrolase"/>
    <property type="match status" value="1"/>
</dbReference>
<sequence length="406" mass="44526">MVLAESLPRLCLGHPRIEQDCRLRPMLSVFAAITVACVMIGSSASSPATEPSRWQYSPEQLQPFWKADVIERESVLFIRDPATGEARASVLFPIQKIISVQDSTGAITYEPGVDFDHASGSREISVPSTSRIETKSAADLRRPDNSQNYKLTHRDGNGEILFGGKLEYHSMQSWITYSKAADDWPVAMPAFDPSALPLTIGKLQNRQAVSVVLLGDSISTGCNASAWGGAAPFQPAYQDLLKQHLESHYKTTIELTNLSVGGTSTPWGVLQIPTVVESKPDLILLAFGMNDSAGRSPADYGESISQMISTARETLPDVEFILVATMLGNRDWTTLNHDVFPKYRDQLASLCEPGIALADMTSVWQEFLLRKKDHDLTGNGVNHPNDFGHRVYAQVLSALLVDEAPR</sequence>
<dbReference type="PATRIC" id="fig|595434.4.peg.2630"/>
<gene>
    <name evidence="2" type="ORF">RISK_002761</name>
</gene>
<dbReference type="Pfam" id="PF13472">
    <property type="entry name" value="Lipase_GDSL_2"/>
    <property type="match status" value="1"/>
</dbReference>
<dbReference type="InterPro" id="IPR036514">
    <property type="entry name" value="SGNH_hydro_sf"/>
</dbReference>
<reference evidence="2" key="1">
    <citation type="submission" date="2015-05" db="EMBL/GenBank/DDBJ databases">
        <title>Permanent draft genome of Rhodopirellula islandicus K833.</title>
        <authorList>
            <person name="Kizina J."/>
            <person name="Richter M."/>
            <person name="Glockner F.O."/>
            <person name="Harder J."/>
        </authorList>
    </citation>
    <scope>NUCLEOTIDE SEQUENCE [LARGE SCALE GENOMIC DNA]</scope>
    <source>
        <strain evidence="2">K833</strain>
    </source>
</reference>
<keyword evidence="3" id="KW-1185">Reference proteome</keyword>
<dbReference type="InterPro" id="IPR051532">
    <property type="entry name" value="Ester_Hydrolysis_Enzymes"/>
</dbReference>
<protein>
    <recommendedName>
        <fullName evidence="1">SGNH hydrolase-type esterase domain-containing protein</fullName>
    </recommendedName>
</protein>
<accession>A0A0J1BFE3</accession>
<feature type="domain" description="SGNH hydrolase-type esterase" evidence="1">
    <location>
        <begin position="213"/>
        <end position="391"/>
    </location>
</feature>